<dbReference type="RefSeq" id="WP_349638673.1">
    <property type="nucleotide sequence ID" value="NZ_CP090958.1"/>
</dbReference>
<reference evidence="2 3" key="1">
    <citation type="submission" date="2023-05" db="EMBL/GenBank/DDBJ databases">
        <title>Lithophilousrod everest ZFBP1038 complete genpme.</title>
        <authorList>
            <person name="Tian M."/>
        </authorList>
    </citation>
    <scope>NUCLEOTIDE SEQUENCE [LARGE SCALE GENOMIC DNA]</scope>
    <source>
        <strain evidence="2 3">ZFBP1038</strain>
    </source>
</reference>
<evidence type="ECO:0000313" key="3">
    <source>
        <dbReference type="Proteomes" id="UP001209083"/>
    </source>
</evidence>
<feature type="transmembrane region" description="Helical" evidence="1">
    <location>
        <begin position="53"/>
        <end position="74"/>
    </location>
</feature>
<gene>
    <name evidence="2" type="ORF">LWF01_17595</name>
</gene>
<evidence type="ECO:0000313" key="2">
    <source>
        <dbReference type="EMBL" id="WGW11879.1"/>
    </source>
</evidence>
<name>A0ABY8QU29_9MICO</name>
<feature type="transmembrane region" description="Helical" evidence="1">
    <location>
        <begin position="20"/>
        <end position="41"/>
    </location>
</feature>
<evidence type="ECO:0000256" key="1">
    <source>
        <dbReference type="SAM" id="Phobius"/>
    </source>
</evidence>
<dbReference type="Proteomes" id="UP001209083">
    <property type="component" value="Chromosome"/>
</dbReference>
<keyword evidence="3" id="KW-1185">Reference proteome</keyword>
<accession>A0ABY8QU29</accession>
<organism evidence="2 3">
    <name type="scientific">Saxibacter everestensis</name>
    <dbReference type="NCBI Taxonomy" id="2909229"/>
    <lineage>
        <taxon>Bacteria</taxon>
        <taxon>Bacillati</taxon>
        <taxon>Actinomycetota</taxon>
        <taxon>Actinomycetes</taxon>
        <taxon>Micrococcales</taxon>
        <taxon>Brevibacteriaceae</taxon>
        <taxon>Saxibacter</taxon>
    </lineage>
</organism>
<keyword evidence="1" id="KW-1133">Transmembrane helix</keyword>
<keyword evidence="1" id="KW-0472">Membrane</keyword>
<feature type="transmembrane region" description="Helical" evidence="1">
    <location>
        <begin position="86"/>
        <end position="107"/>
    </location>
</feature>
<feature type="transmembrane region" description="Helical" evidence="1">
    <location>
        <begin position="169"/>
        <end position="191"/>
    </location>
</feature>
<protein>
    <recommendedName>
        <fullName evidence="4">DUF308 domain-containing protein</fullName>
    </recommendedName>
</protein>
<dbReference type="EMBL" id="CP090958">
    <property type="protein sequence ID" value="WGW11879.1"/>
    <property type="molecule type" value="Genomic_DNA"/>
</dbReference>
<feature type="transmembrane region" description="Helical" evidence="1">
    <location>
        <begin position="146"/>
        <end position="163"/>
    </location>
</feature>
<sequence>MSKTEPGSPTQRTAAGPIRFYQILLCRGVLGVIFGVATIFWPRDDSNPLDLEMPMGIVDGVIGCYLLATVVLLGWQSRHPGVAPRLRVFAIIQAVVALLAAIGLLTFTGDQQTLQLVVGAWALLNGLLEMFSWLEVRGRYRGAQDFVVTAGLFLVLAAVLFFVPRIGALSVLGLTGAVALMSGVLFVLGGLTARRLVRTG</sequence>
<feature type="transmembrane region" description="Helical" evidence="1">
    <location>
        <begin position="113"/>
        <end position="134"/>
    </location>
</feature>
<proteinExistence type="predicted"/>
<evidence type="ECO:0008006" key="4">
    <source>
        <dbReference type="Google" id="ProtNLM"/>
    </source>
</evidence>
<keyword evidence="1" id="KW-0812">Transmembrane</keyword>